<feature type="region of interest" description="Disordered" evidence="1">
    <location>
        <begin position="317"/>
        <end position="344"/>
    </location>
</feature>
<proteinExistence type="predicted"/>
<gene>
    <name evidence="3" type="ORF">SeLEV6574_g07699</name>
</gene>
<protein>
    <recommendedName>
        <fullName evidence="5">SPX domain-containing protein</fullName>
    </recommendedName>
</protein>
<evidence type="ECO:0000256" key="2">
    <source>
        <dbReference type="SAM" id="SignalP"/>
    </source>
</evidence>
<feature type="chain" id="PRO_5021491951" description="SPX domain-containing protein" evidence="2">
    <location>
        <begin position="20"/>
        <end position="537"/>
    </location>
</feature>
<comment type="caution">
    <text evidence="3">The sequence shown here is derived from an EMBL/GenBank/DDBJ whole genome shotgun (WGS) entry which is preliminary data.</text>
</comment>
<reference evidence="3 4" key="1">
    <citation type="journal article" date="2019" name="Sci. Rep.">
        <title>Comparative genomics of chytrid fungi reveal insights into the obligate biotrophic and pathogenic lifestyle of Synchytrium endobioticum.</title>
        <authorList>
            <person name="van de Vossenberg B.T.L.H."/>
            <person name="Warris S."/>
            <person name="Nguyen H.D.T."/>
            <person name="van Gent-Pelzer M.P.E."/>
            <person name="Joly D.L."/>
            <person name="van de Geest H.C."/>
            <person name="Bonants P.J.M."/>
            <person name="Smith D.S."/>
            <person name="Levesque C.A."/>
            <person name="van der Lee T.A.J."/>
        </authorList>
    </citation>
    <scope>NUCLEOTIDE SEQUENCE [LARGE SCALE GENOMIC DNA]</scope>
    <source>
        <strain evidence="3 4">LEV6574</strain>
    </source>
</reference>
<organism evidence="3 4">
    <name type="scientific">Synchytrium endobioticum</name>
    <dbReference type="NCBI Taxonomy" id="286115"/>
    <lineage>
        <taxon>Eukaryota</taxon>
        <taxon>Fungi</taxon>
        <taxon>Fungi incertae sedis</taxon>
        <taxon>Chytridiomycota</taxon>
        <taxon>Chytridiomycota incertae sedis</taxon>
        <taxon>Chytridiomycetes</taxon>
        <taxon>Synchytriales</taxon>
        <taxon>Synchytriaceae</taxon>
        <taxon>Synchytrium</taxon>
    </lineage>
</organism>
<evidence type="ECO:0000313" key="4">
    <source>
        <dbReference type="Proteomes" id="UP000320475"/>
    </source>
</evidence>
<sequence>MREITFISITLAIASVVYSAPVWTRRPVGSIPPSEPRTNDDMNAILVNSHTTPSHHPSVNVLPHAFQLGSTIEPSQSNRCVWQGVPPDLRNLGHLSGFIEWLLANTNAMRVLRFEMCMSIERNSDVGPIASELERLAVLDGSFGLPFKAMPVQEEWPHAHYQYIKLYEAIWDFIIEKLRSYARVVSVSMERKFKQLQNMDSYDPEKVLEFSTMYDRAFKAGLQIQNRWVEMEQRMIKGRPSELSSEIPPSSWEIGPSRSDRHNKLESVNQPSFQDGTVLPLPMHSMGTPLSPPILPSSASDESIMQVDAASNNIRFRRHLSSPRNGDDKDVASQPVSSRFKDGPESRVRSFQTISSLDIQKLFSLKLHVSLRLKHVFRELQKLELYDPKHVVRLCTGYQTIYSHLNYYRHKINELQLRLTHEQQDQPMLSGKGSSLDDDLESISECLLNDDGDTADVDVMMLGRCESRFDKGDPRAFWEKMLANAVSHDTCMAHQENNAEQMSRHSGSARHERVQSRPMMQGDRDLFGSQFLAPFFS</sequence>
<feature type="signal peptide" evidence="2">
    <location>
        <begin position="1"/>
        <end position="19"/>
    </location>
</feature>
<evidence type="ECO:0008006" key="5">
    <source>
        <dbReference type="Google" id="ProtNLM"/>
    </source>
</evidence>
<dbReference type="EMBL" id="QEAM01000588">
    <property type="protein sequence ID" value="TPX38664.1"/>
    <property type="molecule type" value="Genomic_DNA"/>
</dbReference>
<dbReference type="AlphaFoldDB" id="A0A507CK60"/>
<dbReference type="Proteomes" id="UP000320475">
    <property type="component" value="Unassembled WGS sequence"/>
</dbReference>
<evidence type="ECO:0000313" key="3">
    <source>
        <dbReference type="EMBL" id="TPX38664.1"/>
    </source>
</evidence>
<name>A0A507CK60_9FUNG</name>
<keyword evidence="2" id="KW-0732">Signal</keyword>
<accession>A0A507CK60</accession>
<feature type="region of interest" description="Disordered" evidence="1">
    <location>
        <begin position="239"/>
        <end position="264"/>
    </location>
</feature>
<feature type="compositionally biased region" description="Low complexity" evidence="1">
    <location>
        <begin position="241"/>
        <end position="257"/>
    </location>
</feature>
<evidence type="ECO:0000256" key="1">
    <source>
        <dbReference type="SAM" id="MobiDB-lite"/>
    </source>
</evidence>